<dbReference type="GO" id="GO:0005783">
    <property type="term" value="C:endoplasmic reticulum"/>
    <property type="evidence" value="ECO:0007669"/>
    <property type="project" value="TreeGrafter"/>
</dbReference>
<name>A0A1Q2ZYZ3_ZYGRO</name>
<accession>A0A1Q2ZYZ3</accession>
<dbReference type="GO" id="GO:0055088">
    <property type="term" value="P:lipid homeostasis"/>
    <property type="evidence" value="ECO:0007669"/>
    <property type="project" value="TreeGrafter"/>
</dbReference>
<feature type="transmembrane region" description="Helical" evidence="6">
    <location>
        <begin position="30"/>
        <end position="48"/>
    </location>
</feature>
<evidence type="ECO:0000313" key="8">
    <source>
        <dbReference type="EMBL" id="GAV48660.1"/>
    </source>
</evidence>
<feature type="transmembrane region" description="Helical" evidence="6">
    <location>
        <begin position="191"/>
        <end position="221"/>
    </location>
</feature>
<dbReference type="InterPro" id="IPR050846">
    <property type="entry name" value="TLCD"/>
</dbReference>
<dbReference type="PANTHER" id="PTHR13439:SF0">
    <property type="entry name" value="TOPOISOMERASE I DAMAGE AFFECTED PROTEIN 4"/>
    <property type="match status" value="1"/>
</dbReference>
<keyword evidence="2 5" id="KW-0812">Transmembrane</keyword>
<evidence type="ECO:0000256" key="2">
    <source>
        <dbReference type="ARBA" id="ARBA00022692"/>
    </source>
</evidence>
<feature type="transmembrane region" description="Helical" evidence="6">
    <location>
        <begin position="233"/>
        <end position="254"/>
    </location>
</feature>
<evidence type="ECO:0000259" key="7">
    <source>
        <dbReference type="PROSITE" id="PS50922"/>
    </source>
</evidence>
<protein>
    <recommendedName>
        <fullName evidence="7">TLC domain-containing protein</fullName>
    </recommendedName>
</protein>
<dbReference type="GO" id="GO:0016020">
    <property type="term" value="C:membrane"/>
    <property type="evidence" value="ECO:0007669"/>
    <property type="project" value="UniProtKB-SubCell"/>
</dbReference>
<dbReference type="InterPro" id="IPR006634">
    <property type="entry name" value="TLC-dom"/>
</dbReference>
<dbReference type="PANTHER" id="PTHR13439">
    <property type="entry name" value="CT120 PROTEIN"/>
    <property type="match status" value="1"/>
</dbReference>
<dbReference type="AlphaFoldDB" id="A0A1Q2ZYZ3"/>
<sequence length="275" mass="31688">MFEVTTEDPLIGWSLFPQSDNLYLKHLHEILGALLFYIVVYQWVAPYLNRLIFGKHYTSIEDSKVKVNFDVHTVSNIQCIVTWYAIAPVILTPLSLNVVTYQDDRCAMATALTVGYFLWDLGVCLLHYELYGVEFMAHCLSSLYVVGLTLKPFCLSWAGKFLLFEASTPFVNNNWFITQLSRGASKPPVPFWFNVLNGLLLMAVFFIVRILWGFAAIVLLVQQMWKVRDQLPIFQTFILLSINMILNTLNVFWFSKMYKIAKKMARGSNKVTKSH</sequence>
<organism evidence="8 9">
    <name type="scientific">Zygosaccharomyces rouxii</name>
    <dbReference type="NCBI Taxonomy" id="4956"/>
    <lineage>
        <taxon>Eukaryota</taxon>
        <taxon>Fungi</taxon>
        <taxon>Dikarya</taxon>
        <taxon>Ascomycota</taxon>
        <taxon>Saccharomycotina</taxon>
        <taxon>Saccharomycetes</taxon>
        <taxon>Saccharomycetales</taxon>
        <taxon>Saccharomycetaceae</taxon>
        <taxon>Zygosaccharomyces</taxon>
    </lineage>
</organism>
<comment type="subcellular location">
    <subcellularLocation>
        <location evidence="1">Membrane</location>
        <topology evidence="1">Multi-pass membrane protein</topology>
    </subcellularLocation>
</comment>
<evidence type="ECO:0000256" key="5">
    <source>
        <dbReference type="PROSITE-ProRule" id="PRU00205"/>
    </source>
</evidence>
<dbReference type="Proteomes" id="UP000187013">
    <property type="component" value="Unassembled WGS sequence"/>
</dbReference>
<evidence type="ECO:0000256" key="4">
    <source>
        <dbReference type="ARBA" id="ARBA00023136"/>
    </source>
</evidence>
<keyword evidence="3 6" id="KW-1133">Transmembrane helix</keyword>
<dbReference type="OrthoDB" id="10266980at2759"/>
<dbReference type="PROSITE" id="PS50922">
    <property type="entry name" value="TLC"/>
    <property type="match status" value="1"/>
</dbReference>
<evidence type="ECO:0000313" key="9">
    <source>
        <dbReference type="Proteomes" id="UP000187013"/>
    </source>
</evidence>
<dbReference type="SMART" id="SM00724">
    <property type="entry name" value="TLC"/>
    <property type="match status" value="1"/>
</dbReference>
<evidence type="ECO:0000256" key="3">
    <source>
        <dbReference type="ARBA" id="ARBA00022989"/>
    </source>
</evidence>
<proteinExistence type="predicted"/>
<dbReference type="Pfam" id="PF03798">
    <property type="entry name" value="TRAM_LAG1_CLN8"/>
    <property type="match status" value="1"/>
</dbReference>
<feature type="domain" description="TLC" evidence="7">
    <location>
        <begin position="64"/>
        <end position="266"/>
    </location>
</feature>
<dbReference type="eggNOG" id="KOG4561">
    <property type="taxonomic scope" value="Eukaryota"/>
</dbReference>
<reference evidence="8 9" key="1">
    <citation type="submission" date="2016-08" db="EMBL/GenBank/DDBJ databases">
        <title>Draft genome sequence of allopolyploid Zygosaccharomyces rouxii.</title>
        <authorList>
            <person name="Watanabe J."/>
            <person name="Uehara K."/>
            <person name="Mogi Y."/>
            <person name="Tsukioka Y."/>
        </authorList>
    </citation>
    <scope>NUCLEOTIDE SEQUENCE [LARGE SCALE GENOMIC DNA]</scope>
    <source>
        <strain evidence="8 9">NBRC 110957</strain>
    </source>
</reference>
<evidence type="ECO:0000256" key="1">
    <source>
        <dbReference type="ARBA" id="ARBA00004141"/>
    </source>
</evidence>
<dbReference type="OMA" id="WADTERT"/>
<dbReference type="EMBL" id="BDGX01000014">
    <property type="protein sequence ID" value="GAV48660.1"/>
    <property type="molecule type" value="Genomic_DNA"/>
</dbReference>
<keyword evidence="4 5" id="KW-0472">Membrane</keyword>
<gene>
    <name evidence="8" type="ORF">ZYGR_0N00640</name>
</gene>
<comment type="caution">
    <text evidence="8">The sequence shown here is derived from an EMBL/GenBank/DDBJ whole genome shotgun (WGS) entry which is preliminary data.</text>
</comment>
<evidence type="ECO:0000256" key="6">
    <source>
        <dbReference type="SAM" id="Phobius"/>
    </source>
</evidence>